<dbReference type="PANTHER" id="PTHR24114">
    <property type="entry name" value="LEUCINE RICH REPEAT FAMILY PROTEIN"/>
    <property type="match status" value="1"/>
</dbReference>
<dbReference type="KEGG" id="umr:103669294"/>
<dbReference type="RefSeq" id="XP_040475490.1">
    <property type="nucleotide sequence ID" value="XM_040619556.1"/>
</dbReference>
<reference evidence="2" key="1">
    <citation type="submission" date="2025-08" db="UniProtKB">
        <authorList>
            <consortium name="RefSeq"/>
        </authorList>
    </citation>
    <scope>IDENTIFICATION</scope>
    <source>
        <tissue evidence="2">Whole blood</tissue>
    </source>
</reference>
<dbReference type="PANTHER" id="PTHR24114:SF37">
    <property type="entry name" value="LEUCINE-RICH REPEAT-CONTAINING PROTEIN 74B"/>
    <property type="match status" value="1"/>
</dbReference>
<gene>
    <name evidence="2" type="primary">LOC103669294</name>
</gene>
<dbReference type="Proteomes" id="UP000261680">
    <property type="component" value="Unplaced"/>
</dbReference>
<sequence length="143" mass="15417">MHGAHQLGPWGSVALHSRSEGSKMLVSFCYSNNRISAVGALSLGLGLRANQTLRILVMSRNPMRGEGCFGVLKSVRDNPMSSLELLDFSDIQVDREFDDLASSVKVLLPVLHVKTAAHRVEYEKVTAGLQPVPTSVCPSGTVV</sequence>
<dbReference type="OrthoDB" id="76105at2759"/>
<dbReference type="AlphaFoldDB" id="A0A8M1F0E2"/>
<protein>
    <submittedName>
        <fullName evidence="2">Leucine-rich repeat-containing protein 74B-like isoform X1</fullName>
    </submittedName>
</protein>
<dbReference type="GeneID" id="103669294"/>
<dbReference type="Gene3D" id="3.80.10.10">
    <property type="entry name" value="Ribonuclease Inhibitor"/>
    <property type="match status" value="1"/>
</dbReference>
<dbReference type="InterPro" id="IPR052394">
    <property type="entry name" value="LRR-containing"/>
</dbReference>
<evidence type="ECO:0000313" key="2">
    <source>
        <dbReference type="RefSeq" id="XP_040475490.1"/>
    </source>
</evidence>
<evidence type="ECO:0000313" key="1">
    <source>
        <dbReference type="Proteomes" id="UP000261680"/>
    </source>
</evidence>
<name>A0A8M1F0E2_URSMA</name>
<keyword evidence="1" id="KW-1185">Reference proteome</keyword>
<proteinExistence type="predicted"/>
<accession>A0A8M1F0E2</accession>
<dbReference type="InterPro" id="IPR032675">
    <property type="entry name" value="LRR_dom_sf"/>
</dbReference>
<organism evidence="1 2">
    <name type="scientific">Ursus maritimus</name>
    <name type="common">Polar bear</name>
    <name type="synonym">Thalarctos maritimus</name>
    <dbReference type="NCBI Taxonomy" id="29073"/>
    <lineage>
        <taxon>Eukaryota</taxon>
        <taxon>Metazoa</taxon>
        <taxon>Chordata</taxon>
        <taxon>Craniata</taxon>
        <taxon>Vertebrata</taxon>
        <taxon>Euteleostomi</taxon>
        <taxon>Mammalia</taxon>
        <taxon>Eutheria</taxon>
        <taxon>Laurasiatheria</taxon>
        <taxon>Carnivora</taxon>
        <taxon>Caniformia</taxon>
        <taxon>Ursidae</taxon>
        <taxon>Ursus</taxon>
    </lineage>
</organism>
<dbReference type="SUPFAM" id="SSF52047">
    <property type="entry name" value="RNI-like"/>
    <property type="match status" value="1"/>
</dbReference>